<evidence type="ECO:0000256" key="4">
    <source>
        <dbReference type="SAM" id="MobiDB-lite"/>
    </source>
</evidence>
<dbReference type="EMBL" id="JAIZAY010000003">
    <property type="protein sequence ID" value="KAJ8045838.1"/>
    <property type="molecule type" value="Genomic_DNA"/>
</dbReference>
<dbReference type="Proteomes" id="UP001152320">
    <property type="component" value="Chromosome 3"/>
</dbReference>
<dbReference type="InterPro" id="IPR036658">
    <property type="entry name" value="CPI-17_sf"/>
</dbReference>
<dbReference type="OrthoDB" id="8193882at2759"/>
<dbReference type="GO" id="GO:0004865">
    <property type="term" value="F:protein serine/threonine phosphatase inhibitor activity"/>
    <property type="evidence" value="ECO:0007669"/>
    <property type="project" value="TreeGrafter"/>
</dbReference>
<comment type="caution">
    <text evidence="5">The sequence shown here is derived from an EMBL/GenBank/DDBJ whole genome shotgun (WGS) entry which is preliminary data.</text>
</comment>
<name>A0A9Q1HIA0_HOLLE</name>
<organism evidence="5 6">
    <name type="scientific">Holothuria leucospilota</name>
    <name type="common">Black long sea cucumber</name>
    <name type="synonym">Mertensiothuria leucospilota</name>
    <dbReference type="NCBI Taxonomy" id="206669"/>
    <lineage>
        <taxon>Eukaryota</taxon>
        <taxon>Metazoa</taxon>
        <taxon>Echinodermata</taxon>
        <taxon>Eleutherozoa</taxon>
        <taxon>Echinozoa</taxon>
        <taxon>Holothuroidea</taxon>
        <taxon>Aspidochirotacea</taxon>
        <taxon>Aspidochirotida</taxon>
        <taxon>Holothuriidae</taxon>
        <taxon>Holothuria</taxon>
    </lineage>
</organism>
<accession>A0A9Q1HIA0</accession>
<keyword evidence="6" id="KW-1185">Reference proteome</keyword>
<reference evidence="5" key="1">
    <citation type="submission" date="2021-10" db="EMBL/GenBank/DDBJ databases">
        <title>Tropical sea cucumber genome reveals ecological adaptation and Cuvierian tubules defense mechanism.</title>
        <authorList>
            <person name="Chen T."/>
        </authorList>
    </citation>
    <scope>NUCLEOTIDE SEQUENCE</scope>
    <source>
        <strain evidence="5">Nanhai2018</strain>
        <tissue evidence="5">Muscle</tissue>
    </source>
</reference>
<proteinExistence type="inferred from homology"/>
<sequence>MEVAKSVSFPSGKVSENGSRTKFPSNLEDEKTKKKNVNITCKYDRKQMRIRLEIEEWMDDQLRELYQCQDDEDYPIEIDIDDVLETEEENKRSMLKDILKDASQPVDVFITDLLKRIQALRKRPSVPSRVTMEMDL</sequence>
<comment type="similarity">
    <text evidence="1">Belongs to the PP1 inhibitor family.</text>
</comment>
<evidence type="ECO:0000256" key="3">
    <source>
        <dbReference type="ARBA" id="ARBA00023272"/>
    </source>
</evidence>
<evidence type="ECO:0000256" key="2">
    <source>
        <dbReference type="ARBA" id="ARBA00022553"/>
    </source>
</evidence>
<dbReference type="PANTHER" id="PTHR16188">
    <property type="entry name" value="PROTEIN PHOSPHATASE 1 INHIBITOR POTENTIATED BY PROTEIN KINASE C"/>
    <property type="match status" value="1"/>
</dbReference>
<dbReference type="AlphaFoldDB" id="A0A9Q1HIA0"/>
<protein>
    <submittedName>
        <fullName evidence="5">Protein phosphatase 1 regulatory subunit 14C</fullName>
    </submittedName>
</protein>
<dbReference type="Gene3D" id="1.10.150.220">
    <property type="entry name" value="CPI-17"/>
    <property type="match status" value="1"/>
</dbReference>
<evidence type="ECO:0000256" key="1">
    <source>
        <dbReference type="ARBA" id="ARBA00005483"/>
    </source>
</evidence>
<keyword evidence="3" id="KW-0650">Protein phosphatase inhibitor</keyword>
<dbReference type="Pfam" id="PF05361">
    <property type="entry name" value="PP1_inhibitor"/>
    <property type="match status" value="1"/>
</dbReference>
<dbReference type="GO" id="GO:0005737">
    <property type="term" value="C:cytoplasm"/>
    <property type="evidence" value="ECO:0007669"/>
    <property type="project" value="InterPro"/>
</dbReference>
<evidence type="ECO:0000313" key="5">
    <source>
        <dbReference type="EMBL" id="KAJ8045838.1"/>
    </source>
</evidence>
<dbReference type="PANTHER" id="PTHR16188:SF14">
    <property type="entry name" value="GEO07393P1"/>
    <property type="match status" value="1"/>
</dbReference>
<dbReference type="InterPro" id="IPR008025">
    <property type="entry name" value="CPI-17"/>
</dbReference>
<evidence type="ECO:0000313" key="6">
    <source>
        <dbReference type="Proteomes" id="UP001152320"/>
    </source>
</evidence>
<feature type="compositionally biased region" description="Polar residues" evidence="4">
    <location>
        <begin position="14"/>
        <end position="24"/>
    </location>
</feature>
<feature type="region of interest" description="Disordered" evidence="4">
    <location>
        <begin position="1"/>
        <end position="29"/>
    </location>
</feature>
<dbReference type="SUPFAM" id="SSF81790">
    <property type="entry name" value="Myosin phosphatase inhibitor 17kDa protein, CPI-17"/>
    <property type="match status" value="1"/>
</dbReference>
<keyword evidence="2" id="KW-0597">Phosphoprotein</keyword>
<gene>
    <name evidence="5" type="ORF">HOLleu_08936</name>
</gene>